<evidence type="ECO:0000313" key="2">
    <source>
        <dbReference type="Proteomes" id="UP001201812"/>
    </source>
</evidence>
<name>A0AAD4QXR6_9BILA</name>
<protein>
    <submittedName>
        <fullName evidence="1">Uncharacterized protein</fullName>
    </submittedName>
</protein>
<gene>
    <name evidence="1" type="ORF">DdX_15388</name>
</gene>
<keyword evidence="2" id="KW-1185">Reference proteome</keyword>
<dbReference type="Proteomes" id="UP001201812">
    <property type="component" value="Unassembled WGS sequence"/>
</dbReference>
<dbReference type="EMBL" id="JAKKPZ010000096">
    <property type="protein sequence ID" value="KAI1702607.1"/>
    <property type="molecule type" value="Genomic_DNA"/>
</dbReference>
<organism evidence="1 2">
    <name type="scientific">Ditylenchus destructor</name>
    <dbReference type="NCBI Taxonomy" id="166010"/>
    <lineage>
        <taxon>Eukaryota</taxon>
        <taxon>Metazoa</taxon>
        <taxon>Ecdysozoa</taxon>
        <taxon>Nematoda</taxon>
        <taxon>Chromadorea</taxon>
        <taxon>Rhabditida</taxon>
        <taxon>Tylenchina</taxon>
        <taxon>Tylenchomorpha</taxon>
        <taxon>Sphaerularioidea</taxon>
        <taxon>Anguinidae</taxon>
        <taxon>Anguininae</taxon>
        <taxon>Ditylenchus</taxon>
    </lineage>
</organism>
<evidence type="ECO:0000313" key="1">
    <source>
        <dbReference type="EMBL" id="KAI1702607.1"/>
    </source>
</evidence>
<reference evidence="1" key="1">
    <citation type="submission" date="2022-01" db="EMBL/GenBank/DDBJ databases">
        <title>Genome Sequence Resource for Two Populations of Ditylenchus destructor, the Migratory Endoparasitic Phytonematode.</title>
        <authorList>
            <person name="Zhang H."/>
            <person name="Lin R."/>
            <person name="Xie B."/>
        </authorList>
    </citation>
    <scope>NUCLEOTIDE SEQUENCE</scope>
    <source>
        <strain evidence="1">BazhouSP</strain>
    </source>
</reference>
<sequence>MSNNFRYICVLIGYISFHSYYQAALLSHSPIIKHWNESIDATQIAQHFDDNVWFYVEVPNGRSKAAQNNTLTNVGAATASDGTTATLCGLELDNGTIRWNDTGIDCRPIIGSQDAKLFEARRMYQAYSDKDIERMTAFPREPMSHG</sequence>
<accession>A0AAD4QXR6</accession>
<dbReference type="AlphaFoldDB" id="A0AAD4QXR6"/>
<proteinExistence type="predicted"/>
<comment type="caution">
    <text evidence="1">The sequence shown here is derived from an EMBL/GenBank/DDBJ whole genome shotgun (WGS) entry which is preliminary data.</text>
</comment>